<dbReference type="EMBL" id="UINC01002589">
    <property type="protein sequence ID" value="SUZ98288.1"/>
    <property type="molecule type" value="Genomic_DNA"/>
</dbReference>
<evidence type="ECO:0000256" key="1">
    <source>
        <dbReference type="SAM" id="MobiDB-lite"/>
    </source>
</evidence>
<protein>
    <submittedName>
        <fullName evidence="2">Uncharacterized protein</fullName>
    </submittedName>
</protein>
<proteinExistence type="predicted"/>
<reference evidence="2" key="1">
    <citation type="submission" date="2018-05" db="EMBL/GenBank/DDBJ databases">
        <authorList>
            <person name="Lanie J.A."/>
            <person name="Ng W.-L."/>
            <person name="Kazmierczak K.M."/>
            <person name="Andrzejewski T.M."/>
            <person name="Davidsen T.M."/>
            <person name="Wayne K.J."/>
            <person name="Tettelin H."/>
            <person name="Glass J.I."/>
            <person name="Rusch D."/>
            <person name="Podicherti R."/>
            <person name="Tsui H.-C.T."/>
            <person name="Winkler M.E."/>
        </authorList>
    </citation>
    <scope>NUCLEOTIDE SEQUENCE</scope>
</reference>
<dbReference type="AlphaFoldDB" id="A0A381S4N3"/>
<sequence>MSSEHGPVEPSLTGSEHVPIMRVVCFYALTIQLRSDCRAAHRPGDVDCPTEATENEGFKER</sequence>
<name>A0A381S4N3_9ZZZZ</name>
<accession>A0A381S4N3</accession>
<organism evidence="2">
    <name type="scientific">marine metagenome</name>
    <dbReference type="NCBI Taxonomy" id="408172"/>
    <lineage>
        <taxon>unclassified sequences</taxon>
        <taxon>metagenomes</taxon>
        <taxon>ecological metagenomes</taxon>
    </lineage>
</organism>
<evidence type="ECO:0000313" key="2">
    <source>
        <dbReference type="EMBL" id="SUZ98288.1"/>
    </source>
</evidence>
<gene>
    <name evidence="2" type="ORF">METZ01_LOCUS51142</name>
</gene>
<feature type="region of interest" description="Disordered" evidence="1">
    <location>
        <begin position="42"/>
        <end position="61"/>
    </location>
</feature>